<dbReference type="InterPro" id="IPR035924">
    <property type="entry name" value="FlaG-like_sf"/>
</dbReference>
<protein>
    <submittedName>
        <fullName evidence="1">Flagellar protein FlaG</fullName>
    </submittedName>
</protein>
<keyword evidence="1" id="KW-0282">Flagellum</keyword>
<keyword evidence="2" id="KW-1185">Reference proteome</keyword>
<dbReference type="PANTHER" id="PTHR37166:SF1">
    <property type="entry name" value="PROTEIN FLAG"/>
    <property type="match status" value="1"/>
</dbReference>
<evidence type="ECO:0000313" key="1">
    <source>
        <dbReference type="EMBL" id="AZT90565.1"/>
    </source>
</evidence>
<dbReference type="AlphaFoldDB" id="A0A3T0D660"/>
<dbReference type="Gene3D" id="3.30.160.170">
    <property type="entry name" value="FlaG-like"/>
    <property type="match status" value="1"/>
</dbReference>
<sequence length="132" mass="15295">MVVDGIGIKAVDISNTVPRVQDSKTKLENIEVSLQEEKGINKEEFNDKLADKNSRKELDEDTLIKMINQANKAFEAKYTRLEFSIHKETHEIVVKVYDKETNELIREIPPEKILDIIAKLWELAGIFVDERR</sequence>
<dbReference type="InterPro" id="IPR005186">
    <property type="entry name" value="FlaG"/>
</dbReference>
<gene>
    <name evidence="1" type="ORF">ELD05_07840</name>
</gene>
<proteinExistence type="predicted"/>
<dbReference type="RefSeq" id="WP_127351987.1">
    <property type="nucleotide sequence ID" value="NZ_CP034791.1"/>
</dbReference>
<dbReference type="PANTHER" id="PTHR37166">
    <property type="entry name" value="PROTEIN FLAG"/>
    <property type="match status" value="1"/>
</dbReference>
<dbReference type="EMBL" id="CP034791">
    <property type="protein sequence ID" value="AZT90565.1"/>
    <property type="molecule type" value="Genomic_DNA"/>
</dbReference>
<organism evidence="1 2">
    <name type="scientific">Caldicellulosiruptor changbaiensis</name>
    <dbReference type="NCBI Taxonomy" id="1222016"/>
    <lineage>
        <taxon>Bacteria</taxon>
        <taxon>Bacillati</taxon>
        <taxon>Bacillota</taxon>
        <taxon>Bacillota incertae sedis</taxon>
        <taxon>Caldicellulosiruptorales</taxon>
        <taxon>Caldicellulosiruptoraceae</taxon>
        <taxon>Caldicellulosiruptor</taxon>
    </lineage>
</organism>
<keyword evidence="1" id="KW-0966">Cell projection</keyword>
<dbReference type="KEGG" id="ccha:ELD05_07840"/>
<evidence type="ECO:0000313" key="2">
    <source>
        <dbReference type="Proteomes" id="UP000282930"/>
    </source>
</evidence>
<dbReference type="Pfam" id="PF03646">
    <property type="entry name" value="FlaG"/>
    <property type="match status" value="1"/>
</dbReference>
<accession>A0A3T0D660</accession>
<name>A0A3T0D660_9FIRM</name>
<keyword evidence="1" id="KW-0969">Cilium</keyword>
<dbReference type="SUPFAM" id="SSF160214">
    <property type="entry name" value="FlaG-like"/>
    <property type="match status" value="1"/>
</dbReference>
<dbReference type="Proteomes" id="UP000282930">
    <property type="component" value="Chromosome"/>
</dbReference>
<reference evidence="1 2" key="1">
    <citation type="submission" date="2018-12" db="EMBL/GenBank/DDBJ databases">
        <title>Genome sequence from the cellulolytic species, Caldicellulosiruptor changbaiensis.</title>
        <authorList>
            <person name="Blumer-Schuette S.E."/>
            <person name="Mendoza C."/>
        </authorList>
    </citation>
    <scope>NUCLEOTIDE SEQUENCE [LARGE SCALE GENOMIC DNA]</scope>
    <source>
        <strain evidence="1 2">CBS-Z</strain>
    </source>
</reference>